<evidence type="ECO:0000256" key="1">
    <source>
        <dbReference type="SAM" id="SignalP"/>
    </source>
</evidence>
<comment type="caution">
    <text evidence="2">The sequence shown here is derived from an EMBL/GenBank/DDBJ whole genome shotgun (WGS) entry which is preliminary data.</text>
</comment>
<dbReference type="EMBL" id="JAVFWL010000002">
    <property type="protein sequence ID" value="KAK6737791.1"/>
    <property type="molecule type" value="Genomic_DNA"/>
</dbReference>
<dbReference type="Proteomes" id="UP001303046">
    <property type="component" value="Unassembled WGS sequence"/>
</dbReference>
<keyword evidence="3" id="KW-1185">Reference proteome</keyword>
<reference evidence="2 3" key="1">
    <citation type="submission" date="2023-08" db="EMBL/GenBank/DDBJ databases">
        <title>A Necator americanus chromosomal reference genome.</title>
        <authorList>
            <person name="Ilik V."/>
            <person name="Petrzelkova K.J."/>
            <person name="Pardy F."/>
            <person name="Fuh T."/>
            <person name="Niatou-Singa F.S."/>
            <person name="Gouil Q."/>
            <person name="Baker L."/>
            <person name="Ritchie M.E."/>
            <person name="Jex A.R."/>
            <person name="Gazzola D."/>
            <person name="Li H."/>
            <person name="Toshio Fujiwara R."/>
            <person name="Zhan B."/>
            <person name="Aroian R.V."/>
            <person name="Pafco B."/>
            <person name="Schwarz E.M."/>
        </authorList>
    </citation>
    <scope>NUCLEOTIDE SEQUENCE [LARGE SCALE GENOMIC DNA]</scope>
    <source>
        <strain evidence="2 3">Aroian</strain>
        <tissue evidence="2">Whole animal</tissue>
    </source>
</reference>
<accession>A0ABR1CIS9</accession>
<sequence length="69" mass="7805">MTNVMIVILIVLFPSYQVGFHEETYLVLGLISADVCCSLHFPVQVASPNFIRPPVQWLLEILVAHLQKI</sequence>
<evidence type="ECO:0000313" key="3">
    <source>
        <dbReference type="Proteomes" id="UP001303046"/>
    </source>
</evidence>
<gene>
    <name evidence="2" type="primary">Necator_chrII.g7892</name>
    <name evidence="2" type="ORF">RB195_020098</name>
</gene>
<organism evidence="2 3">
    <name type="scientific">Necator americanus</name>
    <name type="common">Human hookworm</name>
    <dbReference type="NCBI Taxonomy" id="51031"/>
    <lineage>
        <taxon>Eukaryota</taxon>
        <taxon>Metazoa</taxon>
        <taxon>Ecdysozoa</taxon>
        <taxon>Nematoda</taxon>
        <taxon>Chromadorea</taxon>
        <taxon>Rhabditida</taxon>
        <taxon>Rhabditina</taxon>
        <taxon>Rhabditomorpha</taxon>
        <taxon>Strongyloidea</taxon>
        <taxon>Ancylostomatidae</taxon>
        <taxon>Bunostominae</taxon>
        <taxon>Necator</taxon>
    </lineage>
</organism>
<evidence type="ECO:0000313" key="2">
    <source>
        <dbReference type="EMBL" id="KAK6737791.1"/>
    </source>
</evidence>
<feature type="signal peptide" evidence="1">
    <location>
        <begin position="1"/>
        <end position="19"/>
    </location>
</feature>
<evidence type="ECO:0008006" key="4">
    <source>
        <dbReference type="Google" id="ProtNLM"/>
    </source>
</evidence>
<name>A0ABR1CIS9_NECAM</name>
<proteinExistence type="predicted"/>
<feature type="chain" id="PRO_5045515309" description="Secreted protein" evidence="1">
    <location>
        <begin position="20"/>
        <end position="69"/>
    </location>
</feature>
<protein>
    <recommendedName>
        <fullName evidence="4">Secreted protein</fullName>
    </recommendedName>
</protein>
<keyword evidence="1" id="KW-0732">Signal</keyword>